<dbReference type="RefSeq" id="WP_182708287.1">
    <property type="nucleotide sequence ID" value="NZ_JACJII010000001.1"/>
</dbReference>
<evidence type="ECO:0000313" key="7">
    <source>
        <dbReference type="EMBL" id="MBA9007855.1"/>
    </source>
</evidence>
<dbReference type="GO" id="GO:0004674">
    <property type="term" value="F:protein serine/threonine kinase activity"/>
    <property type="evidence" value="ECO:0007669"/>
    <property type="project" value="UniProtKB-KW"/>
</dbReference>
<dbReference type="GO" id="GO:0005524">
    <property type="term" value="F:ATP binding"/>
    <property type="evidence" value="ECO:0007669"/>
    <property type="project" value="UniProtKB-KW"/>
</dbReference>
<dbReference type="SUPFAM" id="SSF56112">
    <property type="entry name" value="Protein kinase-like (PK-like)"/>
    <property type="match status" value="1"/>
</dbReference>
<dbReference type="PANTHER" id="PTHR43289">
    <property type="entry name" value="MITOGEN-ACTIVATED PROTEIN KINASE KINASE KINASE 20-RELATED"/>
    <property type="match status" value="1"/>
</dbReference>
<dbReference type="PROSITE" id="PS50011">
    <property type="entry name" value="PROTEIN_KINASE_DOM"/>
    <property type="match status" value="1"/>
</dbReference>
<dbReference type="InterPro" id="IPR000719">
    <property type="entry name" value="Prot_kinase_dom"/>
</dbReference>
<gene>
    <name evidence="7" type="ORF">HNR21_006737</name>
</gene>
<feature type="compositionally biased region" description="Gly residues" evidence="5">
    <location>
        <begin position="450"/>
        <end position="459"/>
    </location>
</feature>
<sequence>MDAAGLRTGDPERLGGYTLTGRLGQGGQGSVFLGVASDGRQVAVKLLHAELTADERARARFLRELETAKRVAGFCTAQVIDADLAGDRPYIVSEYVPGPSLARRVAEQGPLAGAALDRLAVGTMTALVAIHQAGIVHRDFKPHNVLIGPDGPRVIDFGVARAISGAATLTSRAIGTPAYMAPEQLRGEEVGTPADMFCWAATIVFAATGRPPFGQDTIPAVIHRILHAEPDLGDLTGTPAELAAACLVKDAAERPDAGTVLMRLLGRGPAAPPRPRPAADAAEVPAESAADGATRIDPSRSAPHRPAAGEPEPEPERTDPVRLPTPAEWAHENELSPAVTQDARDARDTGPARPVRSSPLRPVAVAGAVAVLLLASGAAGFALRGDGGTGRTVGGDGTGTGTGQVVRPPQRQVVPQPGDGTFRRPSAGPYRPSPAPSVGPTGSASATSGPTGGPSGSPGGPTTPPGEPRPTVTSTGAEPTPTVPAGG</sequence>
<reference evidence="7 8" key="1">
    <citation type="submission" date="2020-08" db="EMBL/GenBank/DDBJ databases">
        <title>Sequencing the genomes of 1000 actinobacteria strains.</title>
        <authorList>
            <person name="Klenk H.-P."/>
        </authorList>
    </citation>
    <scope>NUCLEOTIDE SEQUENCE [LARGE SCALE GENOMIC DNA]</scope>
    <source>
        <strain evidence="7 8">DSM 45823</strain>
    </source>
</reference>
<proteinExistence type="predicted"/>
<dbReference type="CDD" id="cd14014">
    <property type="entry name" value="STKc_PknB_like"/>
    <property type="match status" value="1"/>
</dbReference>
<dbReference type="Proteomes" id="UP000539313">
    <property type="component" value="Unassembled WGS sequence"/>
</dbReference>
<keyword evidence="1" id="KW-0808">Transferase</keyword>
<accession>A0A7W3N5F3</accession>
<evidence type="ECO:0000259" key="6">
    <source>
        <dbReference type="PROSITE" id="PS50011"/>
    </source>
</evidence>
<dbReference type="AlphaFoldDB" id="A0A7W3N5F3"/>
<feature type="domain" description="Protein kinase" evidence="6">
    <location>
        <begin position="17"/>
        <end position="265"/>
    </location>
</feature>
<keyword evidence="8" id="KW-1185">Reference proteome</keyword>
<evidence type="ECO:0000256" key="3">
    <source>
        <dbReference type="ARBA" id="ARBA00022777"/>
    </source>
</evidence>
<dbReference type="EMBL" id="JACJII010000001">
    <property type="protein sequence ID" value="MBA9007855.1"/>
    <property type="molecule type" value="Genomic_DNA"/>
</dbReference>
<evidence type="ECO:0000256" key="4">
    <source>
        <dbReference type="ARBA" id="ARBA00022840"/>
    </source>
</evidence>
<dbReference type="InterPro" id="IPR008271">
    <property type="entry name" value="Ser/Thr_kinase_AS"/>
</dbReference>
<feature type="compositionally biased region" description="Gly residues" evidence="5">
    <location>
        <begin position="385"/>
        <end position="402"/>
    </location>
</feature>
<dbReference type="Pfam" id="PF00069">
    <property type="entry name" value="Pkinase"/>
    <property type="match status" value="1"/>
</dbReference>
<feature type="compositionally biased region" description="Low complexity" evidence="5">
    <location>
        <begin position="403"/>
        <end position="417"/>
    </location>
</feature>
<keyword evidence="3 7" id="KW-0418">Kinase</keyword>
<keyword evidence="7" id="KW-0723">Serine/threonine-protein kinase</keyword>
<organism evidence="7 8">
    <name type="scientific">Thermomonospora cellulosilytica</name>
    <dbReference type="NCBI Taxonomy" id="1411118"/>
    <lineage>
        <taxon>Bacteria</taxon>
        <taxon>Bacillati</taxon>
        <taxon>Actinomycetota</taxon>
        <taxon>Actinomycetes</taxon>
        <taxon>Streptosporangiales</taxon>
        <taxon>Thermomonosporaceae</taxon>
        <taxon>Thermomonospora</taxon>
    </lineage>
</organism>
<dbReference type="PROSITE" id="PS00108">
    <property type="entry name" value="PROTEIN_KINASE_ST"/>
    <property type="match status" value="1"/>
</dbReference>
<dbReference type="PANTHER" id="PTHR43289:SF34">
    <property type="entry name" value="SERINE_THREONINE-PROTEIN KINASE YBDM-RELATED"/>
    <property type="match status" value="1"/>
</dbReference>
<name>A0A7W3N5F3_9ACTN</name>
<evidence type="ECO:0000256" key="2">
    <source>
        <dbReference type="ARBA" id="ARBA00022741"/>
    </source>
</evidence>
<keyword evidence="2" id="KW-0547">Nucleotide-binding</keyword>
<dbReference type="InterPro" id="IPR011009">
    <property type="entry name" value="Kinase-like_dom_sf"/>
</dbReference>
<evidence type="ECO:0000256" key="5">
    <source>
        <dbReference type="SAM" id="MobiDB-lite"/>
    </source>
</evidence>
<keyword evidence="4" id="KW-0067">ATP-binding</keyword>
<protein>
    <submittedName>
        <fullName evidence="7">Serine/threonine protein kinase</fullName>
    </submittedName>
</protein>
<dbReference type="Gene3D" id="3.30.200.20">
    <property type="entry name" value="Phosphorylase Kinase, domain 1"/>
    <property type="match status" value="1"/>
</dbReference>
<dbReference type="Gene3D" id="1.10.510.10">
    <property type="entry name" value="Transferase(Phosphotransferase) domain 1"/>
    <property type="match status" value="1"/>
</dbReference>
<feature type="compositionally biased region" description="Low complexity" evidence="5">
    <location>
        <begin position="278"/>
        <end position="293"/>
    </location>
</feature>
<feature type="region of interest" description="Disordered" evidence="5">
    <location>
        <begin position="266"/>
        <end position="361"/>
    </location>
</feature>
<evidence type="ECO:0000313" key="8">
    <source>
        <dbReference type="Proteomes" id="UP000539313"/>
    </source>
</evidence>
<feature type="compositionally biased region" description="Low complexity" evidence="5">
    <location>
        <begin position="439"/>
        <end position="449"/>
    </location>
</feature>
<comment type="caution">
    <text evidence="7">The sequence shown here is derived from an EMBL/GenBank/DDBJ whole genome shotgun (WGS) entry which is preliminary data.</text>
</comment>
<evidence type="ECO:0000256" key="1">
    <source>
        <dbReference type="ARBA" id="ARBA00022679"/>
    </source>
</evidence>
<feature type="region of interest" description="Disordered" evidence="5">
    <location>
        <begin position="381"/>
        <end position="487"/>
    </location>
</feature>